<organism evidence="2 3">
    <name type="scientific">Gimesia maris</name>
    <dbReference type="NCBI Taxonomy" id="122"/>
    <lineage>
        <taxon>Bacteria</taxon>
        <taxon>Pseudomonadati</taxon>
        <taxon>Planctomycetota</taxon>
        <taxon>Planctomycetia</taxon>
        <taxon>Planctomycetales</taxon>
        <taxon>Planctomycetaceae</taxon>
        <taxon>Gimesia</taxon>
    </lineage>
</organism>
<dbReference type="PIRSF" id="PIRSF012641">
    <property type="entry name" value="UCP012641"/>
    <property type="match status" value="1"/>
</dbReference>
<dbReference type="Proteomes" id="UP000322887">
    <property type="component" value="Chromosome"/>
</dbReference>
<accession>A0ABX5YU81</accession>
<sequence>MLNIFESVTRRLVEVWKSDEQSGQRSASSCRCGRPVYFQNSVCLGCQAPLGYAPSLQQLRSMTAGPDSGTWVLDGDPGQATIWKRCKNFDSPAGCNWLVQADEDQTLCRSCRLNHTIPNLADSDNRLWWRKIENAKRRLVAQLLNLGLPIESKVSEDPKHGVMFDFLRSTEQKSRVITGHSDGLIILNIEEADDSIREKMRKEMHEPYRTLLGHLRHEIGHYYWDRLVAVDKTWLEKYRDLFGDEREDYAAALKRNYEQGPPANWAEKHITSYASVHPWEDWAECWAHYLHVVDSLDTALRFGLRGEDVEQAVEPFTVNDLYDPKAPDAERVILLVNSWVQLTTVLNELARSMGHQDFYPFVMSRTVLRKMHFIQMIVKEARDGTSPVVEHH</sequence>
<reference evidence="2 3" key="1">
    <citation type="submission" date="2019-08" db="EMBL/GenBank/DDBJ databases">
        <title>Deep-cultivation of Planctomycetes and their phenomic and genomic characterization uncovers novel biology.</title>
        <authorList>
            <person name="Wiegand S."/>
            <person name="Jogler M."/>
            <person name="Boedeker C."/>
            <person name="Pinto D."/>
            <person name="Vollmers J."/>
            <person name="Rivas-Marin E."/>
            <person name="Kohn T."/>
            <person name="Peeters S.H."/>
            <person name="Heuer A."/>
            <person name="Rast P."/>
            <person name="Oberbeckmann S."/>
            <person name="Bunk B."/>
            <person name="Jeske O."/>
            <person name="Meyerdierks A."/>
            <person name="Storesund J.E."/>
            <person name="Kallscheuer N."/>
            <person name="Luecker S."/>
            <person name="Lage O.M."/>
            <person name="Pohl T."/>
            <person name="Merkel B.J."/>
            <person name="Hornburger P."/>
            <person name="Mueller R.-W."/>
            <person name="Bruemmer F."/>
            <person name="Labrenz M."/>
            <person name="Spormann A.M."/>
            <person name="Op den Camp H."/>
            <person name="Overmann J."/>
            <person name="Amann R."/>
            <person name="Jetten M.S.M."/>
            <person name="Mascher T."/>
            <person name="Medema M.H."/>
            <person name="Devos D.P."/>
            <person name="Kaster A.-K."/>
            <person name="Ovreas L."/>
            <person name="Rohde M."/>
            <person name="Galperin M.Y."/>
            <person name="Jogler C."/>
        </authorList>
    </citation>
    <scope>NUCLEOTIDE SEQUENCE [LARGE SCALE GENOMIC DNA]</scope>
    <source>
        <strain evidence="2 3">DSM 8797</strain>
    </source>
</reference>
<dbReference type="EMBL" id="CP042910">
    <property type="protein sequence ID" value="QEG19354.1"/>
    <property type="molecule type" value="Genomic_DNA"/>
</dbReference>
<dbReference type="InterPro" id="IPR011201">
    <property type="entry name" value="Zinc-ribbon_6_bact"/>
</dbReference>
<dbReference type="RefSeq" id="WP_002647207.1">
    <property type="nucleotide sequence ID" value="NZ_CP036353.1"/>
</dbReference>
<protein>
    <recommendedName>
        <fullName evidence="1">Zinc-ribbon domain-containing protein</fullName>
    </recommendedName>
</protein>
<evidence type="ECO:0000313" key="3">
    <source>
        <dbReference type="Proteomes" id="UP000322887"/>
    </source>
</evidence>
<dbReference type="GeneID" id="98649692"/>
<dbReference type="Pfam" id="PF10005">
    <property type="entry name" value="Zn_ribbon_DZR_6"/>
    <property type="match status" value="1"/>
</dbReference>
<dbReference type="Pfam" id="PF15887">
    <property type="entry name" value="Peptidase_Mx"/>
    <property type="match status" value="1"/>
</dbReference>
<evidence type="ECO:0000313" key="2">
    <source>
        <dbReference type="EMBL" id="QEG19354.1"/>
    </source>
</evidence>
<keyword evidence="3" id="KW-1185">Reference proteome</keyword>
<evidence type="ECO:0000259" key="1">
    <source>
        <dbReference type="Pfam" id="PF10005"/>
    </source>
</evidence>
<name>A0ABX5YU81_9PLAN</name>
<feature type="domain" description="Zinc-ribbon" evidence="1">
    <location>
        <begin position="29"/>
        <end position="121"/>
    </location>
</feature>
<proteinExistence type="predicted"/>
<gene>
    <name evidence="2" type="ORF">GmarT_52530</name>
</gene>
<dbReference type="InterPro" id="IPR031321">
    <property type="entry name" value="UCP012641"/>
</dbReference>